<keyword evidence="4 8" id="KW-0732">Signal</keyword>
<dbReference type="Pfam" id="PF04650">
    <property type="entry name" value="YSIRK_signal"/>
    <property type="match status" value="1"/>
</dbReference>
<evidence type="ECO:0000256" key="8">
    <source>
        <dbReference type="SAM" id="SignalP"/>
    </source>
</evidence>
<evidence type="ECO:0000256" key="4">
    <source>
        <dbReference type="ARBA" id="ARBA00022729"/>
    </source>
</evidence>
<comment type="caution">
    <text evidence="10">The sequence shown here is derived from an EMBL/GenBank/DDBJ whole genome shotgun (WGS) entry which is preliminary data.</text>
</comment>
<keyword evidence="7" id="KW-1133">Transmembrane helix</keyword>
<evidence type="ECO:0000256" key="3">
    <source>
        <dbReference type="ARBA" id="ARBA00022525"/>
    </source>
</evidence>
<gene>
    <name evidence="10" type="ORF">C273_01465</name>
</gene>
<feature type="signal peptide" evidence="8">
    <location>
        <begin position="1"/>
        <end position="41"/>
    </location>
</feature>
<dbReference type="RefSeq" id="WP_009381982.1">
    <property type="nucleotide sequence ID" value="NZ_AMSQ01000002.1"/>
</dbReference>
<evidence type="ECO:0000256" key="2">
    <source>
        <dbReference type="ARBA" id="ARBA00022512"/>
    </source>
</evidence>
<comment type="subcellular location">
    <subcellularLocation>
        <location evidence="1">Secreted</location>
        <location evidence="1">Cell wall</location>
        <topology evidence="1">Peptidoglycan-anchor</topology>
    </subcellularLocation>
</comment>
<keyword evidence="7" id="KW-0812">Transmembrane</keyword>
<dbReference type="NCBIfam" id="TIGR01167">
    <property type="entry name" value="LPXTG_anchor"/>
    <property type="match status" value="1"/>
</dbReference>
<name>K9ASG9_9STAP</name>
<dbReference type="InterPro" id="IPR013783">
    <property type="entry name" value="Ig-like_fold"/>
</dbReference>
<evidence type="ECO:0000256" key="6">
    <source>
        <dbReference type="SAM" id="MobiDB-lite"/>
    </source>
</evidence>
<dbReference type="AlphaFoldDB" id="K9ASG9"/>
<dbReference type="STRING" id="1229783.C273_01465"/>
<dbReference type="PATRIC" id="fig|1229783.3.peg.298"/>
<evidence type="ECO:0000313" key="11">
    <source>
        <dbReference type="Proteomes" id="UP000009885"/>
    </source>
</evidence>
<organism evidence="10 11">
    <name type="scientific">Staphylococcus massiliensis S46</name>
    <dbReference type="NCBI Taxonomy" id="1229783"/>
    <lineage>
        <taxon>Bacteria</taxon>
        <taxon>Bacillati</taxon>
        <taxon>Bacillota</taxon>
        <taxon>Bacilli</taxon>
        <taxon>Bacillales</taxon>
        <taxon>Staphylococcaceae</taxon>
        <taxon>Staphylococcus</taxon>
    </lineage>
</organism>
<evidence type="ECO:0000259" key="9">
    <source>
        <dbReference type="PROSITE" id="PS50847"/>
    </source>
</evidence>
<dbReference type="Pfam" id="PF05345">
    <property type="entry name" value="He_PIG"/>
    <property type="match status" value="2"/>
</dbReference>
<keyword evidence="11" id="KW-1185">Reference proteome</keyword>
<evidence type="ECO:0000313" key="10">
    <source>
        <dbReference type="EMBL" id="EKU50269.1"/>
    </source>
</evidence>
<evidence type="ECO:0000256" key="1">
    <source>
        <dbReference type="ARBA" id="ARBA00004168"/>
    </source>
</evidence>
<dbReference type="GO" id="GO:0016020">
    <property type="term" value="C:membrane"/>
    <property type="evidence" value="ECO:0007669"/>
    <property type="project" value="InterPro"/>
</dbReference>
<proteinExistence type="predicted"/>
<feature type="transmembrane region" description="Helical" evidence="7">
    <location>
        <begin position="399"/>
        <end position="418"/>
    </location>
</feature>
<dbReference type="GO" id="GO:0005509">
    <property type="term" value="F:calcium ion binding"/>
    <property type="evidence" value="ECO:0007669"/>
    <property type="project" value="InterPro"/>
</dbReference>
<protein>
    <submittedName>
        <fullName evidence="10">Cell wall associated biofilm protein</fullName>
    </submittedName>
</protein>
<keyword evidence="5" id="KW-0572">Peptidoglycan-anchor</keyword>
<accession>K9ASG9</accession>
<dbReference type="eggNOG" id="COG5604">
    <property type="taxonomic scope" value="Bacteria"/>
</dbReference>
<evidence type="ECO:0000256" key="7">
    <source>
        <dbReference type="SAM" id="Phobius"/>
    </source>
</evidence>
<dbReference type="InterPro" id="IPR005877">
    <property type="entry name" value="YSIRK_signal_dom"/>
</dbReference>
<dbReference type="Gene3D" id="2.60.40.10">
    <property type="entry name" value="Immunoglobulins"/>
    <property type="match status" value="2"/>
</dbReference>
<dbReference type="PROSITE" id="PS50847">
    <property type="entry name" value="GRAM_POS_ANCHORING"/>
    <property type="match status" value="1"/>
</dbReference>
<feature type="compositionally biased region" description="Basic and acidic residues" evidence="6">
    <location>
        <begin position="366"/>
        <end position="388"/>
    </location>
</feature>
<dbReference type="InterPro" id="IPR019931">
    <property type="entry name" value="LPXTG_anchor"/>
</dbReference>
<evidence type="ECO:0000256" key="5">
    <source>
        <dbReference type="ARBA" id="ARBA00023088"/>
    </source>
</evidence>
<dbReference type="Pfam" id="PF00746">
    <property type="entry name" value="Gram_pos_anchor"/>
    <property type="match status" value="1"/>
</dbReference>
<dbReference type="SUPFAM" id="SSF49313">
    <property type="entry name" value="Cadherin-like"/>
    <property type="match status" value="1"/>
</dbReference>
<dbReference type="EMBL" id="AMSQ01000002">
    <property type="protein sequence ID" value="EKU50269.1"/>
    <property type="molecule type" value="Genomic_DNA"/>
</dbReference>
<dbReference type="NCBIfam" id="TIGR01168">
    <property type="entry name" value="YSIRK_signal"/>
    <property type="match status" value="1"/>
</dbReference>
<sequence>MKGKQNINTFGIRKYKIGTFSTVLASVLFIGGLGVANDAQAAEDNPTVKQTDTEKPVVQAIGEQTGKVGEDLKPINVVATDNVGVEGIAVSGLPSGVVYNNENATIVGTPVVQGDFTVSVEVNDKAGNKSDVHQFLLKVAPESKSVSKLADIPFMKVNKGEPIKLVNIYKEGVNLKKILSAKVTGLPKGVTFTEATGIIEDTPTEEGLFTVQVTASLTKDRLQGKSFLIQVGDGKIDAPKITDVVFKDKEGLADIAVSGVPEAYVVIFNQDDVVIAEGLLDTEGKAKFEVTLLGNDKEITAVTYDKDGLESKPSTAVKVDKEKLMKYDDIEDGTFKDMKDSTRTDSIYEAQVKKEAQSGKGSVTDKSTKEAKKESKDMKKDSKEEKAKKMLPKTGLETSSNATVFGIAALVAGAVFLSKRRKEN</sequence>
<reference evidence="10 11" key="1">
    <citation type="journal article" date="2013" name="Genome Announc.">
        <title>Genome Sequence of Staphylococcus massiliensis Strain S46, Isolated from the Surface of Healthy Human Skin.</title>
        <authorList>
            <person name="Srivastav R."/>
            <person name="Singh A."/>
            <person name="Jangir P.K."/>
            <person name="Kumari C."/>
            <person name="Muduli S."/>
            <person name="Sharma R."/>
        </authorList>
    </citation>
    <scope>NUCLEOTIDE SEQUENCE [LARGE SCALE GENOMIC DNA]</scope>
    <source>
        <strain evidence="10 11">S46</strain>
    </source>
</reference>
<keyword evidence="2" id="KW-0134">Cell wall</keyword>
<dbReference type="Proteomes" id="UP000009885">
    <property type="component" value="Unassembled WGS sequence"/>
</dbReference>
<dbReference type="OrthoDB" id="2414687at2"/>
<feature type="domain" description="Gram-positive cocci surface proteins LPxTG" evidence="9">
    <location>
        <begin position="391"/>
        <end position="424"/>
    </location>
</feature>
<keyword evidence="7" id="KW-0472">Membrane</keyword>
<feature type="region of interest" description="Disordered" evidence="6">
    <location>
        <begin position="353"/>
        <end position="395"/>
    </location>
</feature>
<keyword evidence="3" id="KW-0964">Secreted</keyword>
<dbReference type="InterPro" id="IPR015919">
    <property type="entry name" value="Cadherin-like_sf"/>
</dbReference>
<feature type="chain" id="PRO_5003926350" evidence="8">
    <location>
        <begin position="42"/>
        <end position="424"/>
    </location>
</feature>